<accession>A0A8J8W7J6</accession>
<dbReference type="OrthoDB" id="4368668at2759"/>
<dbReference type="InterPro" id="IPR046539">
    <property type="entry name" value="DUF6604"/>
</dbReference>
<keyword evidence="4" id="KW-1185">Reference proteome</keyword>
<feature type="region of interest" description="Disordered" evidence="1">
    <location>
        <begin position="63"/>
        <end position="83"/>
    </location>
</feature>
<evidence type="ECO:0000259" key="2">
    <source>
        <dbReference type="Pfam" id="PF20253"/>
    </source>
</evidence>
<feature type="domain" description="DUF6604" evidence="2">
    <location>
        <begin position="2"/>
        <end position="193"/>
    </location>
</feature>
<dbReference type="Proteomes" id="UP000631181">
    <property type="component" value="Unassembled WGS sequence"/>
</dbReference>
<dbReference type="AlphaFoldDB" id="A0A8J8W7J6"/>
<comment type="caution">
    <text evidence="3">The sequence shown here is derived from an EMBL/GenBank/DDBJ whole genome shotgun (WGS) entry which is preliminary data.</text>
</comment>
<dbReference type="EMBL" id="WIWV01000007">
    <property type="protein sequence ID" value="KAF7719192.1"/>
    <property type="molecule type" value="Genomic_DNA"/>
</dbReference>
<evidence type="ECO:0000313" key="3">
    <source>
        <dbReference type="EMBL" id="KAF7719192.1"/>
    </source>
</evidence>
<name>A0A8J8W7J6_9EURO</name>
<sequence length="468" mass="53005">MIAGSSLAVPRSILTIAKRAIKLRKTVTSWFLGRGNSAYTDQHAHFITVLEQICEVLEWKTSKTSKQDAKQPPPPKSEKELDDANSDSFLMNRFAVLTVEEPQETTETQATPVEPKKIVKVSVVEKDEDEEADSLLGQLLFKSLCLLQDLSNMRKFISITWAEYRDQKIDLMNAAVVTDSALKLAKDLSREVEADWRAALPKRREVFQNIIYKIAVFNRGISGGPSAEIGLPYNKHMANEAEWCYVPTKILLDSFTDVLEDGYLPVFKKGHFGHYDPQADRERMSLGQKFNEDKIILCSILPDFCMTEPLKIHLPTEDAITQGLAEYARTKRVILWLSFASQIFLDVHHIMRHTPSGCAAPSGAFGDLQMSGIRNNETIEDYFQLAKTHPSPKFWPREGDRKIRIIGLAVKSWIIGDRIQELRSRSKIGGLGVPPEKHEFFMQHSILCGLFLFNLNMRIKSIGQQLVT</sequence>
<evidence type="ECO:0000256" key="1">
    <source>
        <dbReference type="SAM" id="MobiDB-lite"/>
    </source>
</evidence>
<proteinExistence type="predicted"/>
<gene>
    <name evidence="3" type="ORF">PECM_007482</name>
</gene>
<evidence type="ECO:0000313" key="4">
    <source>
        <dbReference type="Proteomes" id="UP000631181"/>
    </source>
</evidence>
<organism evidence="3 4">
    <name type="scientific">Penicillium ucsense</name>
    <dbReference type="NCBI Taxonomy" id="2839758"/>
    <lineage>
        <taxon>Eukaryota</taxon>
        <taxon>Fungi</taxon>
        <taxon>Dikarya</taxon>
        <taxon>Ascomycota</taxon>
        <taxon>Pezizomycotina</taxon>
        <taxon>Eurotiomycetes</taxon>
        <taxon>Eurotiomycetidae</taxon>
        <taxon>Eurotiales</taxon>
        <taxon>Aspergillaceae</taxon>
        <taxon>Penicillium</taxon>
    </lineage>
</organism>
<dbReference type="PANTHER" id="PTHR38795">
    <property type="entry name" value="DUF6604 DOMAIN-CONTAINING PROTEIN"/>
    <property type="match status" value="1"/>
</dbReference>
<reference evidence="3" key="1">
    <citation type="journal article" date="2020" name="Front. Microbiol.">
        <title>Gene regulatory networks of Penicillium echinulatum 2HH and Penicillium oxalicum 114-2 inferred by a computational biology approach.</title>
        <authorList>
            <person name="Lenz A.R."/>
            <person name="Galan-Vasquez E."/>
            <person name="Balbinot E."/>
            <person name="De Abreu F.P."/>
            <person name="De Oliveira N.S."/>
            <person name="Da Rosa L.O."/>
            <person name="De Avila E Silva S."/>
            <person name="Camassola M."/>
            <person name="Dillon A.J.P."/>
            <person name="Perez-Rueda E."/>
        </authorList>
    </citation>
    <scope>NUCLEOTIDE SEQUENCE</scope>
    <source>
        <strain evidence="3">S1M29</strain>
    </source>
</reference>
<dbReference type="PANTHER" id="PTHR38795:SF1">
    <property type="entry name" value="DUF6604 DOMAIN-CONTAINING PROTEIN"/>
    <property type="match status" value="1"/>
</dbReference>
<protein>
    <recommendedName>
        <fullName evidence="2">DUF6604 domain-containing protein</fullName>
    </recommendedName>
</protein>
<dbReference type="Pfam" id="PF20253">
    <property type="entry name" value="DUF6604"/>
    <property type="match status" value="1"/>
</dbReference>